<dbReference type="CDD" id="cd07012">
    <property type="entry name" value="PBP2_Bug_TTT"/>
    <property type="match status" value="1"/>
</dbReference>
<evidence type="ECO:0008006" key="5">
    <source>
        <dbReference type="Google" id="ProtNLM"/>
    </source>
</evidence>
<dbReference type="InterPro" id="IPR042100">
    <property type="entry name" value="Bug_dom1"/>
</dbReference>
<dbReference type="PANTHER" id="PTHR42928">
    <property type="entry name" value="TRICARBOXYLATE-BINDING PROTEIN"/>
    <property type="match status" value="1"/>
</dbReference>
<feature type="signal peptide" evidence="2">
    <location>
        <begin position="1"/>
        <end position="35"/>
    </location>
</feature>
<sequence length="332" mass="35733">MRSSLIQETCMPMTRRRAAALMGMAPLMAAPSLRAADVFPSKPITLVVGFGAGGGTDVQARALAKAASMALGQSIVIENRPGLSATLGASQVAQRAAPDGYSLCMTPATLFRLPHLQKVPFDPLKDFTYIANITAYTFGITVPQESPFKSVKDLVAFGRANPGKLSYGTTGKGGTSHLMMLRLEKMTGAQFNMVPFKSSTEIFSAVLGGHVDFSPEAAFGTHVNGGKLRSLGIFLADRVPSRPDTPTLREQGFDLVAKSSWGIGGPAGMDPKIIQVLQDAFQKASQDSDFKRMLMRDDQPALFMDSPTYTRYAHDLYAEEGKYVRELGVKVE</sequence>
<organism evidence="3 4">
    <name type="scientific">Comamonas serinivorans</name>
    <dbReference type="NCBI Taxonomy" id="1082851"/>
    <lineage>
        <taxon>Bacteria</taxon>
        <taxon>Pseudomonadati</taxon>
        <taxon>Pseudomonadota</taxon>
        <taxon>Betaproteobacteria</taxon>
        <taxon>Burkholderiales</taxon>
        <taxon>Comamonadaceae</taxon>
        <taxon>Comamonas</taxon>
    </lineage>
</organism>
<gene>
    <name evidence="3" type="ORF">CCO03_07765</name>
</gene>
<accession>A0A1Y0ELR8</accession>
<dbReference type="Gene3D" id="3.40.190.150">
    <property type="entry name" value="Bordetella uptake gene, domain 1"/>
    <property type="match status" value="1"/>
</dbReference>
<dbReference type="SUPFAM" id="SSF53850">
    <property type="entry name" value="Periplasmic binding protein-like II"/>
    <property type="match status" value="1"/>
</dbReference>
<dbReference type="PIRSF" id="PIRSF017082">
    <property type="entry name" value="YflP"/>
    <property type="match status" value="1"/>
</dbReference>
<dbReference type="Proteomes" id="UP000196138">
    <property type="component" value="Chromosome"/>
</dbReference>
<evidence type="ECO:0000256" key="2">
    <source>
        <dbReference type="SAM" id="SignalP"/>
    </source>
</evidence>
<dbReference type="AlphaFoldDB" id="A0A1Y0ELR8"/>
<name>A0A1Y0ELR8_9BURK</name>
<keyword evidence="2" id="KW-0732">Signal</keyword>
<evidence type="ECO:0000313" key="3">
    <source>
        <dbReference type="EMBL" id="ARU04583.1"/>
    </source>
</evidence>
<evidence type="ECO:0000313" key="4">
    <source>
        <dbReference type="Proteomes" id="UP000196138"/>
    </source>
</evidence>
<evidence type="ECO:0000256" key="1">
    <source>
        <dbReference type="ARBA" id="ARBA00006987"/>
    </source>
</evidence>
<dbReference type="Pfam" id="PF03401">
    <property type="entry name" value="TctC"/>
    <property type="match status" value="1"/>
</dbReference>
<reference evidence="3 4" key="1">
    <citation type="submission" date="2017-05" db="EMBL/GenBank/DDBJ databases">
        <authorList>
            <person name="Song R."/>
            <person name="Chenine A.L."/>
            <person name="Ruprecht R.M."/>
        </authorList>
    </citation>
    <scope>NUCLEOTIDE SEQUENCE [LARGE SCALE GENOMIC DNA]</scope>
    <source>
        <strain evidence="3 4">DSM 26136</strain>
    </source>
</reference>
<keyword evidence="4" id="KW-1185">Reference proteome</keyword>
<protein>
    <recommendedName>
        <fullName evidence="5">Tripartite tricarboxylate transporter substrate binding protein</fullName>
    </recommendedName>
</protein>
<dbReference type="InterPro" id="IPR005064">
    <property type="entry name" value="BUG"/>
</dbReference>
<dbReference type="EMBL" id="CP021455">
    <property type="protein sequence ID" value="ARU04583.1"/>
    <property type="molecule type" value="Genomic_DNA"/>
</dbReference>
<comment type="similarity">
    <text evidence="1">Belongs to the UPF0065 (bug) family.</text>
</comment>
<dbReference type="KEGG" id="cser:CCO03_07765"/>
<proteinExistence type="inferred from homology"/>
<dbReference type="PANTHER" id="PTHR42928:SF5">
    <property type="entry name" value="BLR1237 PROTEIN"/>
    <property type="match status" value="1"/>
</dbReference>
<feature type="chain" id="PRO_5010998210" description="Tripartite tricarboxylate transporter substrate binding protein" evidence="2">
    <location>
        <begin position="36"/>
        <end position="332"/>
    </location>
</feature>
<dbReference type="Gene3D" id="3.40.190.10">
    <property type="entry name" value="Periplasmic binding protein-like II"/>
    <property type="match status" value="1"/>
</dbReference>